<accession>A0ABQ1NRP8</accession>
<evidence type="ECO:0000256" key="1">
    <source>
        <dbReference type="SAM" id="Phobius"/>
    </source>
</evidence>
<dbReference type="NCBIfam" id="TIGR02532">
    <property type="entry name" value="IV_pilin_GFxxxE"/>
    <property type="match status" value="1"/>
</dbReference>
<organism evidence="2 3">
    <name type="scientific">Vreelandella lutescens</name>
    <dbReference type="NCBI Taxonomy" id="1602943"/>
    <lineage>
        <taxon>Bacteria</taxon>
        <taxon>Pseudomonadati</taxon>
        <taxon>Pseudomonadota</taxon>
        <taxon>Gammaproteobacteria</taxon>
        <taxon>Oceanospirillales</taxon>
        <taxon>Halomonadaceae</taxon>
        <taxon>Vreelandella</taxon>
    </lineage>
</organism>
<dbReference type="Pfam" id="PF07963">
    <property type="entry name" value="N_methyl"/>
    <property type="match status" value="1"/>
</dbReference>
<sequence length="130" mass="14210">MYFDFYVKSQEGFSLIELLIVTSILAILSFLSLPSYLDYLDRSAFGACQQELGVYKTRVLATDNLNDPLEPFSFLACDVNGDGQPNQAAVAAAFRGVFDSDATSLILDTQRDGVQAQIMANGTIERVVTP</sequence>
<feature type="transmembrane region" description="Helical" evidence="1">
    <location>
        <begin position="12"/>
        <end position="33"/>
    </location>
</feature>
<name>A0ABQ1NRP8_9GAMM</name>
<proteinExistence type="predicted"/>
<dbReference type="InterPro" id="IPR045584">
    <property type="entry name" value="Pilin-like"/>
</dbReference>
<reference evidence="3" key="1">
    <citation type="journal article" date="2019" name="Int. J. Syst. Evol. Microbiol.">
        <title>The Global Catalogue of Microorganisms (GCM) 10K type strain sequencing project: providing services to taxonomists for standard genome sequencing and annotation.</title>
        <authorList>
            <consortium name="The Broad Institute Genomics Platform"/>
            <consortium name="The Broad Institute Genome Sequencing Center for Infectious Disease"/>
            <person name="Wu L."/>
            <person name="Ma J."/>
        </authorList>
    </citation>
    <scope>NUCLEOTIDE SEQUENCE [LARGE SCALE GENOMIC DNA]</scope>
    <source>
        <strain evidence="3">CGMCC 1.15122</strain>
    </source>
</reference>
<dbReference type="Proteomes" id="UP000597301">
    <property type="component" value="Unassembled WGS sequence"/>
</dbReference>
<dbReference type="Gene3D" id="3.30.700.10">
    <property type="entry name" value="Glycoprotein, Type 4 Pilin"/>
    <property type="match status" value="1"/>
</dbReference>
<evidence type="ECO:0000313" key="3">
    <source>
        <dbReference type="Proteomes" id="UP000597301"/>
    </source>
</evidence>
<keyword evidence="3" id="KW-1185">Reference proteome</keyword>
<gene>
    <name evidence="2" type="ORF">GCM10011382_12470</name>
</gene>
<dbReference type="InterPro" id="IPR012902">
    <property type="entry name" value="N_methyl_site"/>
</dbReference>
<protein>
    <submittedName>
        <fullName evidence="2">Uncharacterized protein</fullName>
    </submittedName>
</protein>
<dbReference type="RefSeq" id="WP_188638633.1">
    <property type="nucleotide sequence ID" value="NZ_BMHM01000002.1"/>
</dbReference>
<dbReference type="EMBL" id="BMHM01000002">
    <property type="protein sequence ID" value="GGC83826.1"/>
    <property type="molecule type" value="Genomic_DNA"/>
</dbReference>
<dbReference type="PROSITE" id="PS00409">
    <property type="entry name" value="PROKAR_NTER_METHYL"/>
    <property type="match status" value="1"/>
</dbReference>
<keyword evidence="1" id="KW-1133">Transmembrane helix</keyword>
<comment type="caution">
    <text evidence="2">The sequence shown here is derived from an EMBL/GenBank/DDBJ whole genome shotgun (WGS) entry which is preliminary data.</text>
</comment>
<evidence type="ECO:0000313" key="2">
    <source>
        <dbReference type="EMBL" id="GGC83826.1"/>
    </source>
</evidence>
<keyword evidence="1" id="KW-0472">Membrane</keyword>
<keyword evidence="1" id="KW-0812">Transmembrane</keyword>
<dbReference type="SUPFAM" id="SSF54523">
    <property type="entry name" value="Pili subunits"/>
    <property type="match status" value="1"/>
</dbReference>